<evidence type="ECO:0000259" key="7">
    <source>
        <dbReference type="PROSITE" id="PS50003"/>
    </source>
</evidence>
<feature type="region of interest" description="Disordered" evidence="6">
    <location>
        <begin position="1924"/>
        <end position="1982"/>
    </location>
</feature>
<feature type="region of interest" description="Disordered" evidence="6">
    <location>
        <begin position="562"/>
        <end position="615"/>
    </location>
</feature>
<dbReference type="FunFam" id="2.30.29.30:FF:000024">
    <property type="entry name" value="Spectrin beta chain"/>
    <property type="match status" value="1"/>
</dbReference>
<reference evidence="8" key="3">
    <citation type="submission" date="2025-09" db="UniProtKB">
        <authorList>
            <consortium name="Ensembl"/>
        </authorList>
    </citation>
    <scope>IDENTIFICATION</scope>
</reference>
<dbReference type="Gene3D" id="2.30.29.30">
    <property type="entry name" value="Pleckstrin-homology domain (PH domain)/Phosphotyrosine-binding domain (PTB)"/>
    <property type="match status" value="1"/>
</dbReference>
<dbReference type="SMART" id="SM00233">
    <property type="entry name" value="PH"/>
    <property type="match status" value="1"/>
</dbReference>
<evidence type="ECO:0000256" key="6">
    <source>
        <dbReference type="SAM" id="MobiDB-lite"/>
    </source>
</evidence>
<keyword evidence="2" id="KW-0117">Actin capping</keyword>
<dbReference type="Pfam" id="PF00435">
    <property type="entry name" value="Spectrin"/>
    <property type="match status" value="3"/>
</dbReference>
<feature type="compositionally biased region" description="Low complexity" evidence="6">
    <location>
        <begin position="73"/>
        <end position="84"/>
    </location>
</feature>
<evidence type="ECO:0000256" key="5">
    <source>
        <dbReference type="SAM" id="Coils"/>
    </source>
</evidence>
<dbReference type="Ensembl" id="ENSPNAT00000069954.1">
    <property type="protein sequence ID" value="ENSPNAP00000041949.1"/>
    <property type="gene ID" value="ENSPNAG00000031549.1"/>
</dbReference>
<dbReference type="GeneTree" id="ENSGT00530000069620"/>
<dbReference type="GO" id="GO:0005543">
    <property type="term" value="F:phospholipid binding"/>
    <property type="evidence" value="ECO:0007669"/>
    <property type="project" value="InterPro"/>
</dbReference>
<dbReference type="InterPro" id="IPR001849">
    <property type="entry name" value="PH_domain"/>
</dbReference>
<evidence type="ECO:0000313" key="9">
    <source>
        <dbReference type="Proteomes" id="UP001501920"/>
    </source>
</evidence>
<dbReference type="InterPro" id="IPR018159">
    <property type="entry name" value="Spectrin/alpha-actinin"/>
</dbReference>
<feature type="region of interest" description="Disordered" evidence="6">
    <location>
        <begin position="156"/>
        <end position="196"/>
    </location>
</feature>
<feature type="compositionally biased region" description="Acidic residues" evidence="6">
    <location>
        <begin position="1924"/>
        <end position="1934"/>
    </location>
</feature>
<feature type="compositionally biased region" description="Basic residues" evidence="6">
    <location>
        <begin position="1374"/>
        <end position="1390"/>
    </location>
</feature>
<feature type="region of interest" description="Disordered" evidence="6">
    <location>
        <begin position="1626"/>
        <end position="1646"/>
    </location>
</feature>
<evidence type="ECO:0000313" key="8">
    <source>
        <dbReference type="Ensembl" id="ENSPNAP00000041949.1"/>
    </source>
</evidence>
<dbReference type="GeneID" id="108441705"/>
<feature type="coiled-coil region" evidence="5">
    <location>
        <begin position="323"/>
        <end position="386"/>
    </location>
</feature>
<sequence>MSESIVRKIQPFTIGTKLSAPGGHEYRTLDSCALQRRLTGQVSPGLVRAPDTHALEGERRGEQEMDRLNRNETPATTTTTTTAPSSRSIRKITICSGLESRRTAAHIRASSENINNNNSNIFTQLPKIVGVSCENQPHSHFKVLLCKDSDDEQCSSSERTNGFLHNGENRSGIQQTPAFKSRSPKRDLVKGNSPPCSHREISMVSKVSVQKDCFTQQNALFSKEISQAEAWIQGKLKNLRDSSNMQRCSLADWEEVSQTLQRDLKDFENTFIQLNQMGEQLMCKLNPTSDLVKMRLGQLRDQWSVLKQTAASQTKVMGGAQSLQEFNKKVEQLEMWIKRKEEEQSLANLLGENMDKLQLTRRILDLKQDEQLYRNLHEEINHLALKLEKHAKGEGKSISTRRKHINKMWLKVQSYLKDCQENLQLALEVSSFYQQADNIICSINNMRKGLSVTDRAGESGDREIRDIASQIMVLDVTVSQLSNLHPALAARISQKQTDVKDSWLLLQSAIRNEKTVQLHSATREDADLPTSNGEPLRCVGTDPCRIMGKEVKEEQNRLKEIMGGQHSDNGRKSPDSQQEPQPNPAESLGYGCASEASSRFQTQGKSESLPKSSSHPQLHVQLQKFTVSADKTLSWLKDSVTMATNVCSVVGGPGSYEIAKRYQASLEQDILSNKARIELVKKEGHSLVRAQHPGSAKIQEFLSQLEVLWEELKRRHQKNAVVLQASEELNYRAVRVLQTLGSLEAWLEAAELSIKQASLAGDPKSVSVAERESCLLERELETRSLELHNLKQEVEALCSQRHLCTQLLPTRMEEVEKKFSSVQTALTQQSSELKDTRMLTEFLERVELEESHYGTLGQPLKSDLDCDPLLLPLARSRHSEPVMESLGDPVEELREAVEMLNDTARERGRSQSHDHSIQELHSRHSTVAVQVEQCLQRSAELSVDVLEMEREMAVRCEPERCGLDGLQEQQDQLETDYEALKEEVKAMESLSTHLAALCPERVQALRSEVQASLLAWEELSKSMSENRSRLLQFGRLRHFFRNYLAVISWTEDTRTRIFSESALRQSRESQGSMVELLDQQIEQKFQEFDLLEAAGKKLLSEDHHLAKMIKERMEELRSMLGWILVHWRAQKDQWLNQKRAEEPHNDAIYSEATVCSLAPQPESETTDDQQMRTEGSATAPHSDLKDRVQLDNGYEVMKSISPKSSETQRALEECDSPFLLLKEPSTPSLGGTVNLILSFTNSGDSQLQVQESDHEKVGELSEAVHRPAKSHYSVCKSFWKRCQGLFGSLKRKKKVYQQSAEEVSTYLHVKDAIQSVAPMYESMTLPLPHGMVHVPASFSPHASWQSSSSSPEMDSTSLEFLPRNSTTIFSSLQRKSKKRKKKKDARRHTVQRIMGVEPSEEASSPPEHEPLTYNMHTWPLKDKKKRKNERRSDHKDPQLMDYVKNPLVKDIDAECLGGFISPDPCMAVEQSTSGHVKNHCRFLSLGSVLSFDLPKDMSLIPCIQDIITISPADSRKAAPQDQDSHPEQTTALSTFKLARSQPANKHEEPNRTPPGEIPQRHLKIDCQNNQKIHIDAISVHYNDVPPAPPPAEVVLFKESQTSSLSDPTTITLHGEASLGWDQIPAHLGSSHHQASTSNQENPEQNQENISVPYHHQTSSTAQEHICPSVHTLIQDLHGHLYHKAKPTCSQPSRESPGAAQSHASHIVLNFKANGREDSVDSGHSSSGSFKLCTEPPYLDISEYPAPRRTLEKLSFLEVEEPHRSMEPTNSPVDDPVHPDHQQFEQEEEELEDIWNQTNGYRQSICSDIMYQTEPAGSSPDHQRKPSPKEQAMLVRKMITASAPNLPVAEFRLPSSVHNLVDHRKDWSPREDAHILSNGERRFWDTFPQQEQASSEAVVVNETASEPVKLPELKDHQNYIYQYREEEEEEEEEEGDKGGMKDQSMSPLSVHMGLDGDAEVPNHNTRVQTASSPMSSRREFPSMAGTLERKHRLLLGGRRALCRAWSSYHAVLYRQTLCFYQDRKDTMRSSVTSLPLNLTGAECVPAPEYSKKPNCFSLRLRDGSGYLLSASSRFMMKKWILRIQANAESSESSEADITTTYGSTAQPTFPRGSSSSFRCQCRAVCQCSSKGDGHLALQSHCQSVSSARSQQIVVLTRDASHISQRHCGNLELPTLTSDAGQCESPGVLLEKRFHSQSPRAMFSYVSTSQGCKRRSHSFTSATYQQIKPCTASPAGSSQYSGSSYSVTVFIGKGESPSVCSSVGLSQPNSCRQQSISELPLRAYASLPRPHSKSVFRKFFGKKE</sequence>
<keyword evidence="5" id="KW-0175">Coiled coil</keyword>
<keyword evidence="4" id="KW-0009">Actin-binding</keyword>
<keyword evidence="3" id="KW-0677">Repeat</keyword>
<dbReference type="SUPFAM" id="SSF50729">
    <property type="entry name" value="PH domain-like"/>
    <property type="match status" value="1"/>
</dbReference>
<evidence type="ECO:0000256" key="3">
    <source>
        <dbReference type="ARBA" id="ARBA00022737"/>
    </source>
</evidence>
<protein>
    <recommendedName>
        <fullName evidence="7">PH domain-containing protein</fullName>
    </recommendedName>
</protein>
<feature type="compositionally biased region" description="Polar residues" evidence="6">
    <location>
        <begin position="1961"/>
        <end position="1974"/>
    </location>
</feature>
<reference evidence="8 9" key="1">
    <citation type="submission" date="2020-10" db="EMBL/GenBank/DDBJ databases">
        <title>Pygocentrus nattereri (red-bellied piranha) genome, fPygNat1, primary haplotype.</title>
        <authorList>
            <person name="Myers G."/>
            <person name="Meyer A."/>
            <person name="Karagic N."/>
            <person name="Pippel M."/>
            <person name="Winkler S."/>
            <person name="Tracey A."/>
            <person name="Wood J."/>
            <person name="Formenti G."/>
            <person name="Howe K."/>
            <person name="Fedrigo O."/>
            <person name="Jarvis E.D."/>
        </authorList>
    </citation>
    <scope>NUCLEOTIDE SEQUENCE [LARGE SCALE GENOMIC DNA]</scope>
</reference>
<dbReference type="Pfam" id="PF00169">
    <property type="entry name" value="PH"/>
    <property type="match status" value="1"/>
</dbReference>
<name>A0AAR2IV72_PYGNA</name>
<feature type="compositionally biased region" description="Polar residues" evidence="6">
    <location>
        <begin position="595"/>
        <end position="615"/>
    </location>
</feature>
<proteinExistence type="inferred from homology"/>
<feature type="region of interest" description="Disordered" evidence="6">
    <location>
        <begin position="1539"/>
        <end position="1559"/>
    </location>
</feature>
<reference evidence="8" key="2">
    <citation type="submission" date="2025-08" db="UniProtKB">
        <authorList>
            <consortium name="Ensembl"/>
        </authorList>
    </citation>
    <scope>IDENTIFICATION</scope>
</reference>
<dbReference type="InterPro" id="IPR002017">
    <property type="entry name" value="Spectrin_repeat"/>
</dbReference>
<dbReference type="SUPFAM" id="SSF46966">
    <property type="entry name" value="Spectrin repeat"/>
    <property type="match status" value="5"/>
</dbReference>
<feature type="region of interest" description="Disordered" evidence="6">
    <location>
        <begin position="1159"/>
        <end position="1185"/>
    </location>
</feature>
<dbReference type="InterPro" id="IPR011993">
    <property type="entry name" value="PH-like_dom_sf"/>
</dbReference>
<dbReference type="Proteomes" id="UP001501920">
    <property type="component" value="Chromosome 5"/>
</dbReference>
<dbReference type="GO" id="GO:0003779">
    <property type="term" value="F:actin binding"/>
    <property type="evidence" value="ECO:0007669"/>
    <property type="project" value="UniProtKB-KW"/>
</dbReference>
<dbReference type="PROSITE" id="PS50003">
    <property type="entry name" value="PH_DOMAIN"/>
    <property type="match status" value="1"/>
</dbReference>
<dbReference type="InterPro" id="IPR001605">
    <property type="entry name" value="PH_dom-spectrin-type"/>
</dbReference>
<evidence type="ECO:0000256" key="1">
    <source>
        <dbReference type="ARBA" id="ARBA00006826"/>
    </source>
</evidence>
<feature type="domain" description="PH" evidence="7">
    <location>
        <begin position="1979"/>
        <end position="2087"/>
    </location>
</feature>
<dbReference type="PRINTS" id="PR00683">
    <property type="entry name" value="SPECTRINPH"/>
</dbReference>
<comment type="similarity">
    <text evidence="1">Belongs to the spectrin family.</text>
</comment>
<evidence type="ECO:0000256" key="4">
    <source>
        <dbReference type="ARBA" id="ARBA00023203"/>
    </source>
</evidence>
<feature type="coiled-coil region" evidence="5">
    <location>
        <begin position="963"/>
        <end position="990"/>
    </location>
</feature>
<feature type="compositionally biased region" description="Polar residues" evidence="6">
    <location>
        <begin position="169"/>
        <end position="178"/>
    </location>
</feature>
<keyword evidence="9" id="KW-1185">Reference proteome</keyword>
<organism evidence="8 9">
    <name type="scientific">Pygocentrus nattereri</name>
    <name type="common">Red-bellied piranha</name>
    <dbReference type="NCBI Taxonomy" id="42514"/>
    <lineage>
        <taxon>Eukaryota</taxon>
        <taxon>Metazoa</taxon>
        <taxon>Chordata</taxon>
        <taxon>Craniata</taxon>
        <taxon>Vertebrata</taxon>
        <taxon>Euteleostomi</taxon>
        <taxon>Actinopterygii</taxon>
        <taxon>Neopterygii</taxon>
        <taxon>Teleostei</taxon>
        <taxon>Ostariophysi</taxon>
        <taxon>Characiformes</taxon>
        <taxon>Characoidei</taxon>
        <taxon>Pygocentrus</taxon>
    </lineage>
</organism>
<feature type="compositionally biased region" description="Basic and acidic residues" evidence="6">
    <location>
        <begin position="50"/>
        <end position="70"/>
    </location>
</feature>
<dbReference type="PANTHER" id="PTHR11915">
    <property type="entry name" value="SPECTRIN/FILAMIN RELATED CYTOSKELETAL PROTEIN"/>
    <property type="match status" value="1"/>
</dbReference>
<feature type="region of interest" description="Disordered" evidence="6">
    <location>
        <begin position="45"/>
        <end position="86"/>
    </location>
</feature>
<evidence type="ECO:0000256" key="2">
    <source>
        <dbReference type="ARBA" id="ARBA00022467"/>
    </source>
</evidence>
<dbReference type="GO" id="GO:0051693">
    <property type="term" value="P:actin filament capping"/>
    <property type="evidence" value="ECO:0007669"/>
    <property type="project" value="UniProtKB-KW"/>
</dbReference>
<dbReference type="SMART" id="SM00150">
    <property type="entry name" value="SPEC"/>
    <property type="match status" value="6"/>
</dbReference>
<accession>A0AAR2IV72</accession>
<feature type="region of interest" description="Disordered" evidence="6">
    <location>
        <begin position="1371"/>
        <end position="1438"/>
    </location>
</feature>
<dbReference type="RefSeq" id="XP_017576864.1">
    <property type="nucleotide sequence ID" value="XM_017721375.2"/>
</dbReference>
<dbReference type="CDD" id="cd00176">
    <property type="entry name" value="SPEC"/>
    <property type="match status" value="3"/>
</dbReference>
<dbReference type="Gene3D" id="1.20.58.60">
    <property type="match status" value="4"/>
</dbReference>